<protein>
    <submittedName>
        <fullName evidence="1">Uncharacterized protein</fullName>
    </submittedName>
</protein>
<comment type="caution">
    <text evidence="1">The sequence shown here is derived from an EMBL/GenBank/DDBJ whole genome shotgun (WGS) entry which is preliminary data.</text>
</comment>
<dbReference type="Proteomes" id="UP000318720">
    <property type="component" value="Unassembled WGS sequence"/>
</dbReference>
<sequence>MNEDAFLESAEQFVLYLAELQGSLDPESYALLLRILKGTNDALSHRNVDIDIDIQLSPREQELFTPEFGQKLRRLLDHLNPYAPGTLTEYDPVTNRDESEAEREYLRREVEGIARASGLMS</sequence>
<evidence type="ECO:0000313" key="1">
    <source>
        <dbReference type="EMBL" id="TQE40355.1"/>
    </source>
</evidence>
<accession>A0AAE9B3U6</accession>
<dbReference type="AlphaFoldDB" id="A0AAE9B3U6"/>
<proteinExistence type="predicted"/>
<organism evidence="1 2">
    <name type="scientific">Streptomyces ipomoeae</name>
    <dbReference type="NCBI Taxonomy" id="103232"/>
    <lineage>
        <taxon>Bacteria</taxon>
        <taxon>Bacillati</taxon>
        <taxon>Actinomycetota</taxon>
        <taxon>Actinomycetes</taxon>
        <taxon>Kitasatosporales</taxon>
        <taxon>Streptomycetaceae</taxon>
        <taxon>Streptomyces</taxon>
    </lineage>
</organism>
<evidence type="ECO:0000313" key="2">
    <source>
        <dbReference type="Proteomes" id="UP000318720"/>
    </source>
</evidence>
<dbReference type="RefSeq" id="WP_009314525.1">
    <property type="nucleotide sequence ID" value="NZ_JARAVA010000346.1"/>
</dbReference>
<dbReference type="EMBL" id="SPAZ01000002">
    <property type="protein sequence ID" value="TQE40355.1"/>
    <property type="molecule type" value="Genomic_DNA"/>
</dbReference>
<name>A0AAE9B3U6_9ACTN</name>
<reference evidence="1 2" key="1">
    <citation type="submission" date="2019-03" db="EMBL/GenBank/DDBJ databases">
        <title>Comparative genomic analyses of the sweetpotato soil rot pathogen, Streptomyces ipomoeae.</title>
        <authorList>
            <person name="Ruschel Soares N."/>
            <person name="Badger J.H."/>
            <person name="Huguet-Tapia J.C."/>
            <person name="Clark C.A."/>
            <person name="Pettis G.S."/>
        </authorList>
    </citation>
    <scope>NUCLEOTIDE SEQUENCE [LARGE SCALE GENOMIC DNA]</scope>
    <source>
        <strain evidence="1 2">88-35</strain>
    </source>
</reference>
<gene>
    <name evidence="1" type="ORF">Sipo8835_00015</name>
</gene>